<evidence type="ECO:0000313" key="7">
    <source>
        <dbReference type="Proteomes" id="UP001248822"/>
    </source>
</evidence>
<dbReference type="InterPro" id="IPR015421">
    <property type="entry name" value="PyrdxlP-dep_Trfase_major"/>
</dbReference>
<dbReference type="Pfam" id="PF01041">
    <property type="entry name" value="DegT_DnrJ_EryC1"/>
    <property type="match status" value="1"/>
</dbReference>
<dbReference type="SUPFAM" id="SSF53383">
    <property type="entry name" value="PLP-dependent transferases"/>
    <property type="match status" value="1"/>
</dbReference>
<feature type="modified residue" description="N6-(pyridoxal phosphate)lysine" evidence="4">
    <location>
        <position position="183"/>
    </location>
</feature>
<dbReference type="GO" id="GO:0000271">
    <property type="term" value="P:polysaccharide biosynthetic process"/>
    <property type="evidence" value="ECO:0007669"/>
    <property type="project" value="TreeGrafter"/>
</dbReference>
<comment type="similarity">
    <text evidence="2 5">Belongs to the DegT/DnrJ/EryC1 family.</text>
</comment>
<feature type="active site" description="Proton acceptor" evidence="3">
    <location>
        <position position="183"/>
    </location>
</feature>
<dbReference type="GO" id="GO:0030170">
    <property type="term" value="F:pyridoxal phosphate binding"/>
    <property type="evidence" value="ECO:0007669"/>
    <property type="project" value="TreeGrafter"/>
</dbReference>
<evidence type="ECO:0000256" key="3">
    <source>
        <dbReference type="PIRSR" id="PIRSR000390-1"/>
    </source>
</evidence>
<evidence type="ECO:0000256" key="4">
    <source>
        <dbReference type="PIRSR" id="PIRSR000390-2"/>
    </source>
</evidence>
<reference evidence="6" key="1">
    <citation type="submission" date="2022-12" db="EMBL/GenBank/DDBJ databases">
        <title>NDM-1 containing novel ST 2018 Pseudenterobacter timonensis.</title>
        <authorList>
            <person name="Halder G."/>
            <person name="Mandal S."/>
            <person name="Dutta S."/>
        </authorList>
    </citation>
    <scope>NUCLEOTIDE SEQUENCE</scope>
    <source>
        <strain evidence="6">CNCI147</strain>
    </source>
</reference>
<dbReference type="PANTHER" id="PTHR30244">
    <property type="entry name" value="TRANSAMINASE"/>
    <property type="match status" value="1"/>
</dbReference>
<gene>
    <name evidence="6" type="ORF">O7047_12180</name>
</gene>
<dbReference type="Proteomes" id="UP001248822">
    <property type="component" value="Unassembled WGS sequence"/>
</dbReference>
<dbReference type="InterPro" id="IPR015424">
    <property type="entry name" value="PyrdxlP-dep_Trfase"/>
</dbReference>
<dbReference type="EMBL" id="JAQGEC010000010">
    <property type="protein sequence ID" value="MDR9890980.1"/>
    <property type="molecule type" value="Genomic_DNA"/>
</dbReference>
<dbReference type="GO" id="GO:0008483">
    <property type="term" value="F:transaminase activity"/>
    <property type="evidence" value="ECO:0007669"/>
    <property type="project" value="UniProtKB-KW"/>
</dbReference>
<evidence type="ECO:0000256" key="1">
    <source>
        <dbReference type="ARBA" id="ARBA00022898"/>
    </source>
</evidence>
<protein>
    <submittedName>
        <fullName evidence="6">DegT/DnrJ/EryC1/StrS family aminotransferase</fullName>
    </submittedName>
</protein>
<dbReference type="RefSeq" id="WP_310826390.1">
    <property type="nucleotide sequence ID" value="NZ_JAQGEC010000010.1"/>
</dbReference>
<organism evidence="6 7">
    <name type="scientific">Pseudenterobacter timonensis</name>
    <dbReference type="NCBI Taxonomy" id="1755099"/>
    <lineage>
        <taxon>Bacteria</taxon>
        <taxon>Pseudomonadati</taxon>
        <taxon>Pseudomonadota</taxon>
        <taxon>Gammaproteobacteria</taxon>
        <taxon>Enterobacterales</taxon>
        <taxon>Enterobacteriaceae</taxon>
        <taxon>Pseudenterobacter</taxon>
    </lineage>
</organism>
<sequence length="369" mass="39765">MIKSTGPKFITEQTAEAHRNSLLAYRDYSGTAAVVRDYEKALETYFQVNHVIAVSSGTAAIHAGLVALGVCKGSRVAVPAICAVMTVLPVIQLGAIPVVIDSDGDTFCMDPEQLECELEKGLKVIIACGMWGNPGTSKAMLSLSERFNVPVLEDAAQSFGASTPCGREGLKGHIGCFSTHEYKLLSTGEGGFITTSDADIAERLRAFIRLGFDGQGYGNQPGVNYKLSGFQAIAGINALNELAGYISRRQELCVAWKELLSDVKCLSPVQVADDGMNAPYACIMLFNDDTDGMRFAGELAARGLLTDPYRYELKPVTCYPVFADYHPGNGQLPDAVSFIHRLLVLPVHDNISLKDITEGTRIIKSMLAI</sequence>
<evidence type="ECO:0000256" key="5">
    <source>
        <dbReference type="RuleBase" id="RU004508"/>
    </source>
</evidence>
<evidence type="ECO:0000256" key="2">
    <source>
        <dbReference type="ARBA" id="ARBA00037999"/>
    </source>
</evidence>
<keyword evidence="6" id="KW-0032">Aminotransferase</keyword>
<comment type="caution">
    <text evidence="6">The sequence shown here is derived from an EMBL/GenBank/DDBJ whole genome shotgun (WGS) entry which is preliminary data.</text>
</comment>
<accession>A0AAE4IV81</accession>
<dbReference type="Gene3D" id="3.40.640.10">
    <property type="entry name" value="Type I PLP-dependent aspartate aminotransferase-like (Major domain)"/>
    <property type="match status" value="1"/>
</dbReference>
<dbReference type="AlphaFoldDB" id="A0AAE4IV81"/>
<dbReference type="PIRSF" id="PIRSF000390">
    <property type="entry name" value="PLP_StrS"/>
    <property type="match status" value="1"/>
</dbReference>
<name>A0AAE4IV81_9ENTR</name>
<proteinExistence type="inferred from homology"/>
<keyword evidence="6" id="KW-0808">Transferase</keyword>
<evidence type="ECO:0000313" key="6">
    <source>
        <dbReference type="EMBL" id="MDR9890980.1"/>
    </source>
</evidence>
<dbReference type="InterPro" id="IPR000653">
    <property type="entry name" value="DegT/StrS_aminotransferase"/>
</dbReference>
<dbReference type="PANTHER" id="PTHR30244:SF34">
    <property type="entry name" value="DTDP-4-AMINO-4,6-DIDEOXYGALACTOSE TRANSAMINASE"/>
    <property type="match status" value="1"/>
</dbReference>
<keyword evidence="1 4" id="KW-0663">Pyridoxal phosphate</keyword>